<dbReference type="GO" id="GO:0004623">
    <property type="term" value="F:phospholipase A2 activity"/>
    <property type="evidence" value="ECO:0007669"/>
    <property type="project" value="TreeGrafter"/>
</dbReference>
<dbReference type="Proteomes" id="UP000198287">
    <property type="component" value="Unassembled WGS sequence"/>
</dbReference>
<evidence type="ECO:0000313" key="6">
    <source>
        <dbReference type="EMBL" id="OXA44311.1"/>
    </source>
</evidence>
<sequence>MSTKDGESPSSSTSATPIAEWGTWAQTLADAQPFDLIEINRYYGLYQHWVMYLGKGYVIHVTQVKDRTEGPDAEKRIDKLSTLVRQDYCRINNLVDYAKEKGSDARRSDDLIFDAIKDIVPDRRLHKINYADINKVVIVPYAVTGKNCEFYGTLWRYGVGFSKQVDYGLSKNIPPEKMMESVELLAELEPNQEESEY</sequence>
<keyword evidence="7" id="KW-1185">Reference proteome</keyword>
<reference evidence="6 7" key="1">
    <citation type="submission" date="2015-12" db="EMBL/GenBank/DDBJ databases">
        <title>The genome of Folsomia candida.</title>
        <authorList>
            <person name="Faddeeva A."/>
            <person name="Derks M.F."/>
            <person name="Anvar Y."/>
            <person name="Smit S."/>
            <person name="Van Straalen N."/>
            <person name="Roelofs D."/>
        </authorList>
    </citation>
    <scope>NUCLEOTIDE SEQUENCE [LARGE SCALE GENOMIC DNA]</scope>
    <source>
        <strain evidence="6 7">VU population</strain>
        <tissue evidence="6">Whole body</tissue>
    </source>
</reference>
<organism evidence="6 7">
    <name type="scientific">Folsomia candida</name>
    <name type="common">Springtail</name>
    <dbReference type="NCBI Taxonomy" id="158441"/>
    <lineage>
        <taxon>Eukaryota</taxon>
        <taxon>Metazoa</taxon>
        <taxon>Ecdysozoa</taxon>
        <taxon>Arthropoda</taxon>
        <taxon>Hexapoda</taxon>
        <taxon>Collembola</taxon>
        <taxon>Entomobryomorpha</taxon>
        <taxon>Isotomoidea</taxon>
        <taxon>Isotomidae</taxon>
        <taxon>Proisotominae</taxon>
        <taxon>Folsomia</taxon>
    </lineage>
</organism>
<evidence type="ECO:0000256" key="1">
    <source>
        <dbReference type="ARBA" id="ARBA00007824"/>
    </source>
</evidence>
<feature type="domain" description="LRAT" evidence="5">
    <location>
        <begin position="38"/>
        <end position="164"/>
    </location>
</feature>
<dbReference type="Gene3D" id="3.90.1720.10">
    <property type="entry name" value="endopeptidase domain like (from Nostoc punctiforme)"/>
    <property type="match status" value="1"/>
</dbReference>
<name>A0A226DI89_FOLCA</name>
<dbReference type="EMBL" id="LNIX01000019">
    <property type="protein sequence ID" value="OXA44311.1"/>
    <property type="molecule type" value="Genomic_DNA"/>
</dbReference>
<dbReference type="AlphaFoldDB" id="A0A226DI89"/>
<dbReference type="Pfam" id="PF04970">
    <property type="entry name" value="LRAT"/>
    <property type="match status" value="1"/>
</dbReference>
<gene>
    <name evidence="6" type="ORF">Fcan01_20539</name>
</gene>
<accession>A0A226DI89</accession>
<dbReference type="PANTHER" id="PTHR13943">
    <property type="entry name" value="HRAS-LIKE SUPPRESSOR - RELATED"/>
    <property type="match status" value="1"/>
</dbReference>
<keyword evidence="4" id="KW-0443">Lipid metabolism</keyword>
<proteinExistence type="inferred from homology"/>
<dbReference type="PROSITE" id="PS51934">
    <property type="entry name" value="LRAT"/>
    <property type="match status" value="1"/>
</dbReference>
<keyword evidence="6" id="KW-0675">Receptor</keyword>
<evidence type="ECO:0000313" key="7">
    <source>
        <dbReference type="Proteomes" id="UP000198287"/>
    </source>
</evidence>
<dbReference type="GO" id="GO:0070292">
    <property type="term" value="P:N-acylphosphatidylethanolamine metabolic process"/>
    <property type="evidence" value="ECO:0007669"/>
    <property type="project" value="TreeGrafter"/>
</dbReference>
<comment type="caution">
    <text evidence="6">The sequence shown here is derived from an EMBL/GenBank/DDBJ whole genome shotgun (WGS) entry which is preliminary data.</text>
</comment>
<evidence type="ECO:0000256" key="4">
    <source>
        <dbReference type="ARBA" id="ARBA00023098"/>
    </source>
</evidence>
<keyword evidence="3" id="KW-0378">Hydrolase</keyword>
<dbReference type="GO" id="GO:0005737">
    <property type="term" value="C:cytoplasm"/>
    <property type="evidence" value="ECO:0007669"/>
    <property type="project" value="TreeGrafter"/>
</dbReference>
<dbReference type="OrthoDB" id="10051797at2759"/>
<dbReference type="InterPro" id="IPR007053">
    <property type="entry name" value="LRAT_dom"/>
</dbReference>
<evidence type="ECO:0000256" key="3">
    <source>
        <dbReference type="ARBA" id="ARBA00022801"/>
    </source>
</evidence>
<protein>
    <submittedName>
        <fullName evidence="6">Retinoic acid receptor responder protein 3</fullName>
    </submittedName>
</protein>
<comment type="similarity">
    <text evidence="1">Belongs to the H-rev107 family.</text>
</comment>
<dbReference type="OMA" id="ISYCAIM"/>
<dbReference type="GO" id="GO:0016410">
    <property type="term" value="F:N-acyltransferase activity"/>
    <property type="evidence" value="ECO:0007669"/>
    <property type="project" value="TreeGrafter"/>
</dbReference>
<evidence type="ECO:0000256" key="2">
    <source>
        <dbReference type="ARBA" id="ARBA00022679"/>
    </source>
</evidence>
<dbReference type="InterPro" id="IPR051496">
    <property type="entry name" value="H-rev107_PLA/AT"/>
</dbReference>
<keyword evidence="2" id="KW-0808">Transferase</keyword>
<evidence type="ECO:0000259" key="5">
    <source>
        <dbReference type="PROSITE" id="PS51934"/>
    </source>
</evidence>
<dbReference type="GO" id="GO:0008970">
    <property type="term" value="F:phospholipase A1 activity"/>
    <property type="evidence" value="ECO:0007669"/>
    <property type="project" value="TreeGrafter"/>
</dbReference>
<dbReference type="PANTHER" id="PTHR13943:SF77">
    <property type="entry name" value="LRAT DOMAIN-CONTAINING PROTEIN"/>
    <property type="match status" value="1"/>
</dbReference>